<dbReference type="PANTHER" id="PTHR33164">
    <property type="entry name" value="TRANSCRIPTIONAL REGULATOR, MARR FAMILY"/>
    <property type="match status" value="1"/>
</dbReference>
<dbReference type="InterPro" id="IPR011991">
    <property type="entry name" value="ArsR-like_HTH"/>
</dbReference>
<dbReference type="GO" id="GO:0003677">
    <property type="term" value="F:DNA binding"/>
    <property type="evidence" value="ECO:0007669"/>
    <property type="project" value="UniProtKB-KW"/>
</dbReference>
<dbReference type="CDD" id="cd00090">
    <property type="entry name" value="HTH_ARSR"/>
    <property type="match status" value="1"/>
</dbReference>
<name>A0A1G9YMM2_9BACI</name>
<dbReference type="PROSITE" id="PS01117">
    <property type="entry name" value="HTH_MARR_1"/>
    <property type="match status" value="1"/>
</dbReference>
<dbReference type="GO" id="GO:0006950">
    <property type="term" value="P:response to stress"/>
    <property type="evidence" value="ECO:0007669"/>
    <property type="project" value="TreeGrafter"/>
</dbReference>
<organism evidence="5 6">
    <name type="scientific">Sediminibacillus halophilus</name>
    <dbReference type="NCBI Taxonomy" id="482461"/>
    <lineage>
        <taxon>Bacteria</taxon>
        <taxon>Bacillati</taxon>
        <taxon>Bacillota</taxon>
        <taxon>Bacilli</taxon>
        <taxon>Bacillales</taxon>
        <taxon>Bacillaceae</taxon>
        <taxon>Sediminibacillus</taxon>
    </lineage>
</organism>
<keyword evidence="1" id="KW-0805">Transcription regulation</keyword>
<dbReference type="InterPro" id="IPR023187">
    <property type="entry name" value="Tscrpt_reg_MarR-type_CS"/>
</dbReference>
<dbReference type="GO" id="GO:0003700">
    <property type="term" value="F:DNA-binding transcription factor activity"/>
    <property type="evidence" value="ECO:0007669"/>
    <property type="project" value="InterPro"/>
</dbReference>
<dbReference type="SUPFAM" id="SSF46785">
    <property type="entry name" value="Winged helix' DNA-binding domain"/>
    <property type="match status" value="1"/>
</dbReference>
<sequence length="146" mass="16663">MQDNKKIESIITSFREVSKAFYKQMWHNANDLGVTTLQLQILKLLEKQPELGLVEIANKLNNSKSTISGTVERLVKAGYVERTRSEEDRRAIVLTLTDAGAKKKKEAYKSYLERMQGLKEINDQDVQKLVELHSLILNNISDNGDE</sequence>
<reference evidence="6" key="1">
    <citation type="submission" date="2016-10" db="EMBL/GenBank/DDBJ databases">
        <authorList>
            <person name="Varghese N."/>
            <person name="Submissions S."/>
        </authorList>
    </citation>
    <scope>NUCLEOTIDE SEQUENCE [LARGE SCALE GENOMIC DNA]</scope>
    <source>
        <strain evidence="6">CGMCC 1.6199</strain>
    </source>
</reference>
<protein>
    <submittedName>
        <fullName evidence="5">DNA-binding transcriptional regulator, MarR family</fullName>
    </submittedName>
</protein>
<dbReference type="PRINTS" id="PR00598">
    <property type="entry name" value="HTHMARR"/>
</dbReference>
<dbReference type="Gene3D" id="1.10.10.10">
    <property type="entry name" value="Winged helix-like DNA-binding domain superfamily/Winged helix DNA-binding domain"/>
    <property type="match status" value="1"/>
</dbReference>
<dbReference type="InterPro" id="IPR000835">
    <property type="entry name" value="HTH_MarR-typ"/>
</dbReference>
<dbReference type="RefSeq" id="WP_074601170.1">
    <property type="nucleotide sequence ID" value="NZ_FNHF01000010.1"/>
</dbReference>
<evidence type="ECO:0000313" key="5">
    <source>
        <dbReference type="EMBL" id="SDN10469.1"/>
    </source>
</evidence>
<keyword evidence="2 5" id="KW-0238">DNA-binding</keyword>
<evidence type="ECO:0000256" key="1">
    <source>
        <dbReference type="ARBA" id="ARBA00023015"/>
    </source>
</evidence>
<dbReference type="PROSITE" id="PS50995">
    <property type="entry name" value="HTH_MARR_2"/>
    <property type="match status" value="1"/>
</dbReference>
<gene>
    <name evidence="5" type="ORF">SAMN05216244_0015</name>
</gene>
<evidence type="ECO:0000256" key="2">
    <source>
        <dbReference type="ARBA" id="ARBA00023125"/>
    </source>
</evidence>
<dbReference type="EMBL" id="FNHF01000010">
    <property type="protein sequence ID" value="SDN10469.1"/>
    <property type="molecule type" value="Genomic_DNA"/>
</dbReference>
<dbReference type="OrthoDB" id="2361333at2"/>
<evidence type="ECO:0000313" key="6">
    <source>
        <dbReference type="Proteomes" id="UP000182347"/>
    </source>
</evidence>
<keyword evidence="6" id="KW-1185">Reference proteome</keyword>
<dbReference type="Pfam" id="PF01047">
    <property type="entry name" value="MarR"/>
    <property type="match status" value="1"/>
</dbReference>
<dbReference type="PANTHER" id="PTHR33164:SF102">
    <property type="entry name" value="TRANSCRIPTIONAL REGULATORY PROTEIN"/>
    <property type="match status" value="1"/>
</dbReference>
<accession>A0A1G9YMM2</accession>
<dbReference type="AlphaFoldDB" id="A0A1G9YMM2"/>
<dbReference type="SMART" id="SM00347">
    <property type="entry name" value="HTH_MARR"/>
    <property type="match status" value="1"/>
</dbReference>
<dbReference type="InterPro" id="IPR036390">
    <property type="entry name" value="WH_DNA-bd_sf"/>
</dbReference>
<dbReference type="InterPro" id="IPR036388">
    <property type="entry name" value="WH-like_DNA-bd_sf"/>
</dbReference>
<dbReference type="InterPro" id="IPR039422">
    <property type="entry name" value="MarR/SlyA-like"/>
</dbReference>
<evidence type="ECO:0000256" key="3">
    <source>
        <dbReference type="ARBA" id="ARBA00023163"/>
    </source>
</evidence>
<dbReference type="STRING" id="482461.SAMN05216244_0015"/>
<proteinExistence type="predicted"/>
<keyword evidence="3" id="KW-0804">Transcription</keyword>
<dbReference type="Proteomes" id="UP000182347">
    <property type="component" value="Unassembled WGS sequence"/>
</dbReference>
<feature type="domain" description="HTH marR-type" evidence="4">
    <location>
        <begin position="1"/>
        <end position="138"/>
    </location>
</feature>
<evidence type="ECO:0000259" key="4">
    <source>
        <dbReference type="PROSITE" id="PS50995"/>
    </source>
</evidence>